<dbReference type="AlphaFoldDB" id="A0A0V1KIG2"/>
<keyword evidence="1" id="KW-0812">Transmembrane</keyword>
<name>A0A0V1KIG2_9BILA</name>
<evidence type="ECO:0000313" key="2">
    <source>
        <dbReference type="EMBL" id="KRZ46846.1"/>
    </source>
</evidence>
<sequence>MIFSFLAIFEVLPFFAIFYVLEWTFLIFSLFQFSSPYFTS</sequence>
<reference evidence="2 3" key="1">
    <citation type="submission" date="2015-05" db="EMBL/GenBank/DDBJ databases">
        <title>Evolution of Trichinella species and genotypes.</title>
        <authorList>
            <person name="Korhonen P.K."/>
            <person name="Edoardo P."/>
            <person name="Giuseppe L.R."/>
            <person name="Gasser R.B."/>
        </authorList>
    </citation>
    <scope>NUCLEOTIDE SEQUENCE [LARGE SCALE GENOMIC DNA]</scope>
    <source>
        <strain evidence="2">ISS10</strain>
    </source>
</reference>
<keyword evidence="3" id="KW-1185">Reference proteome</keyword>
<protein>
    <submittedName>
        <fullName evidence="2">Uncharacterized protein</fullName>
    </submittedName>
</protein>
<dbReference type="EMBL" id="JYDW01002031">
    <property type="protein sequence ID" value="KRZ46846.1"/>
    <property type="molecule type" value="Genomic_DNA"/>
</dbReference>
<keyword evidence="1" id="KW-1133">Transmembrane helix</keyword>
<feature type="transmembrane region" description="Helical" evidence="1">
    <location>
        <begin position="12"/>
        <end position="33"/>
    </location>
</feature>
<organism evidence="2 3">
    <name type="scientific">Trichinella nativa</name>
    <dbReference type="NCBI Taxonomy" id="6335"/>
    <lineage>
        <taxon>Eukaryota</taxon>
        <taxon>Metazoa</taxon>
        <taxon>Ecdysozoa</taxon>
        <taxon>Nematoda</taxon>
        <taxon>Enoplea</taxon>
        <taxon>Dorylaimia</taxon>
        <taxon>Trichinellida</taxon>
        <taxon>Trichinellidae</taxon>
        <taxon>Trichinella</taxon>
    </lineage>
</organism>
<gene>
    <name evidence="2" type="ORF">T02_9777</name>
</gene>
<keyword evidence="1" id="KW-0472">Membrane</keyword>
<evidence type="ECO:0000313" key="3">
    <source>
        <dbReference type="Proteomes" id="UP000054721"/>
    </source>
</evidence>
<accession>A0A0V1KIG2</accession>
<comment type="caution">
    <text evidence="2">The sequence shown here is derived from an EMBL/GenBank/DDBJ whole genome shotgun (WGS) entry which is preliminary data.</text>
</comment>
<evidence type="ECO:0000256" key="1">
    <source>
        <dbReference type="SAM" id="Phobius"/>
    </source>
</evidence>
<proteinExistence type="predicted"/>
<dbReference type="Proteomes" id="UP000054721">
    <property type="component" value="Unassembled WGS sequence"/>
</dbReference>